<sequence length="82" mass="9701">MWKQNFSKSEKTTLDSWRNKYKLNIHQLPIMSPENVDPKRGKSQGYQLPEDASDTMKDNYRRVKETMAAAERIRKSEYGYKG</sequence>
<protein>
    <submittedName>
        <fullName evidence="2">Uncharacterized protein</fullName>
    </submittedName>
</protein>
<comment type="caution">
    <text evidence="2">The sequence shown here is derived from an EMBL/GenBank/DDBJ whole genome shotgun (WGS) entry which is preliminary data.</text>
</comment>
<accession>X1FR21</accession>
<dbReference type="EMBL" id="BARU01011584">
    <property type="protein sequence ID" value="GAH31814.1"/>
    <property type="molecule type" value="Genomic_DNA"/>
</dbReference>
<reference evidence="2" key="1">
    <citation type="journal article" date="2014" name="Front. Microbiol.">
        <title>High frequency of phylogenetically diverse reductive dehalogenase-homologous genes in deep subseafloor sedimentary metagenomes.</title>
        <authorList>
            <person name="Kawai M."/>
            <person name="Futagami T."/>
            <person name="Toyoda A."/>
            <person name="Takaki Y."/>
            <person name="Nishi S."/>
            <person name="Hori S."/>
            <person name="Arai W."/>
            <person name="Tsubouchi T."/>
            <person name="Morono Y."/>
            <person name="Uchiyama I."/>
            <person name="Ito T."/>
            <person name="Fujiyama A."/>
            <person name="Inagaki F."/>
            <person name="Takami H."/>
        </authorList>
    </citation>
    <scope>NUCLEOTIDE SEQUENCE</scope>
    <source>
        <strain evidence="2">Expedition CK06-06</strain>
    </source>
</reference>
<dbReference type="AlphaFoldDB" id="X1FR21"/>
<feature type="region of interest" description="Disordered" evidence="1">
    <location>
        <begin position="32"/>
        <end position="58"/>
    </location>
</feature>
<gene>
    <name evidence="2" type="ORF">S03H2_21701</name>
</gene>
<name>X1FR21_9ZZZZ</name>
<evidence type="ECO:0000313" key="2">
    <source>
        <dbReference type="EMBL" id="GAH31814.1"/>
    </source>
</evidence>
<organism evidence="2">
    <name type="scientific">marine sediment metagenome</name>
    <dbReference type="NCBI Taxonomy" id="412755"/>
    <lineage>
        <taxon>unclassified sequences</taxon>
        <taxon>metagenomes</taxon>
        <taxon>ecological metagenomes</taxon>
    </lineage>
</organism>
<evidence type="ECO:0000256" key="1">
    <source>
        <dbReference type="SAM" id="MobiDB-lite"/>
    </source>
</evidence>
<proteinExistence type="predicted"/>